<reference evidence="2" key="1">
    <citation type="journal article" date="2021" name="Nat. Commun.">
        <title>Connecting structure to function with the recovery of over 1000 high-quality metagenome-assembled genomes from activated sludge using long-read sequencing.</title>
        <authorList>
            <person name="Singleton C.M."/>
            <person name="Petriglieri F."/>
            <person name="Kristensen J.M."/>
            <person name="Kirkegaard R.H."/>
            <person name="Michaelsen T.Y."/>
            <person name="Andersen M.H."/>
            <person name="Kondrotaite Z."/>
            <person name="Karst S.M."/>
            <person name="Dueholm M.S."/>
            <person name="Nielsen P.H."/>
            <person name="Albertsen M."/>
        </authorList>
    </citation>
    <scope>NUCLEOTIDE SEQUENCE [LARGE SCALE GENOMIC DNA]</scope>
</reference>
<dbReference type="Proteomes" id="UP000808146">
    <property type="component" value="Unassembled WGS sequence"/>
</dbReference>
<evidence type="ECO:0008006" key="3">
    <source>
        <dbReference type="Google" id="ProtNLM"/>
    </source>
</evidence>
<evidence type="ECO:0000313" key="1">
    <source>
        <dbReference type="EMBL" id="MBK8889978.1"/>
    </source>
</evidence>
<proteinExistence type="predicted"/>
<name>A0A9D7LRU0_9RHOO</name>
<dbReference type="EMBL" id="JADKBR010000005">
    <property type="protein sequence ID" value="MBK8889978.1"/>
    <property type="molecule type" value="Genomic_DNA"/>
</dbReference>
<dbReference type="PANTHER" id="PTHR33055:SF3">
    <property type="entry name" value="PUTATIVE TRANSPOSASE FOR IS117-RELATED"/>
    <property type="match status" value="1"/>
</dbReference>
<accession>A0A9D7LRU0</accession>
<dbReference type="PANTHER" id="PTHR33055">
    <property type="entry name" value="TRANSPOSASE FOR INSERTION SEQUENCE ELEMENT IS1111A"/>
    <property type="match status" value="1"/>
</dbReference>
<dbReference type="AlphaFoldDB" id="A0A9D7LRU0"/>
<gene>
    <name evidence="1" type="ORF">IPN75_06085</name>
</gene>
<evidence type="ECO:0000313" key="2">
    <source>
        <dbReference type="Proteomes" id="UP000808146"/>
    </source>
</evidence>
<organism evidence="1 2">
    <name type="scientific">Candidatus Dechloromonas phosphorivorans</name>
    <dbReference type="NCBI Taxonomy" id="2899244"/>
    <lineage>
        <taxon>Bacteria</taxon>
        <taxon>Pseudomonadati</taxon>
        <taxon>Pseudomonadota</taxon>
        <taxon>Betaproteobacteria</taxon>
        <taxon>Rhodocyclales</taxon>
        <taxon>Azonexaceae</taxon>
        <taxon>Dechloromonas</taxon>
    </lineage>
</organism>
<sequence length="95" mass="10544">MDNSSGKYKGSKVPRQVNRRARDAMMIAAVQHIRSVPASKAYFDKKRAAGKTHQQAVRAVARMLSKVLFSMLKHSEDYVIPDVSNTPESNSVTVP</sequence>
<dbReference type="InterPro" id="IPR047650">
    <property type="entry name" value="Transpos_IS110"/>
</dbReference>
<protein>
    <recommendedName>
        <fullName evidence="3">Transposase IS116/IS110/IS902 family protein</fullName>
    </recommendedName>
</protein>
<comment type="caution">
    <text evidence="1">The sequence shown here is derived from an EMBL/GenBank/DDBJ whole genome shotgun (WGS) entry which is preliminary data.</text>
</comment>